<dbReference type="CDD" id="cd00093">
    <property type="entry name" value="HTH_XRE"/>
    <property type="match status" value="1"/>
</dbReference>
<dbReference type="SUPFAM" id="SSF47413">
    <property type="entry name" value="lambda repressor-like DNA-binding domains"/>
    <property type="match status" value="1"/>
</dbReference>
<keyword evidence="1" id="KW-0238">DNA-binding</keyword>
<evidence type="ECO:0000313" key="3">
    <source>
        <dbReference type="EMBL" id="MFE8700923.1"/>
    </source>
</evidence>
<dbReference type="InterPro" id="IPR050807">
    <property type="entry name" value="TransReg_Diox_bact_type"/>
</dbReference>
<dbReference type="SUPFAM" id="SSF48452">
    <property type="entry name" value="TPR-like"/>
    <property type="match status" value="1"/>
</dbReference>
<sequence>MPNFQQQIGLMVKEKRKEKKMTQADLARAVGVTQSTISQMEKNILTPTMTVLVKVSHALGTTPSFFLTLHEDTTVYYPKKFEGFLEEVESYYNRYEYEKMGTLIQQAEEEKCCIDDPHQLPWVLMWKAKYLLQTYQLDKALFLCFQILDEMHIYLSNKLKGEIHRVLGDIYYAQSVVLEPIHMEVEPHTESYRNCEEALFHYRKGYSYLHFENKTSDSYKKILYGIGASLQRMGEDEGAQEYYEKCIRRGAQDMKNYKSYEGSIHLANAHVWLGRKDYGKALFLTQKALMVYEEIDDFRNQMTCHLMYAEIYEDMKNIEQAQQSYQSCYDVYLAHPEQSRLDFIQTLKEKGFAC</sequence>
<evidence type="ECO:0000259" key="2">
    <source>
        <dbReference type="PROSITE" id="PS50943"/>
    </source>
</evidence>
<dbReference type="RefSeq" id="WP_389360586.1">
    <property type="nucleotide sequence ID" value="NZ_JBIACK010000004.1"/>
</dbReference>
<dbReference type="PROSITE" id="PS50943">
    <property type="entry name" value="HTH_CROC1"/>
    <property type="match status" value="1"/>
</dbReference>
<dbReference type="Gene3D" id="1.10.260.40">
    <property type="entry name" value="lambda repressor-like DNA-binding domains"/>
    <property type="match status" value="1"/>
</dbReference>
<proteinExistence type="predicted"/>
<dbReference type="InterPro" id="IPR019734">
    <property type="entry name" value="TPR_rpt"/>
</dbReference>
<organism evidence="4 5">
    <name type="scientific">Cytobacillus spartinae</name>
    <dbReference type="NCBI Taxonomy" id="3299023"/>
    <lineage>
        <taxon>Bacteria</taxon>
        <taxon>Bacillati</taxon>
        <taxon>Bacillota</taxon>
        <taxon>Bacilli</taxon>
        <taxon>Bacillales</taxon>
        <taxon>Bacillaceae</taxon>
        <taxon>Cytobacillus</taxon>
    </lineage>
</organism>
<dbReference type="Proteomes" id="UP001601059">
    <property type="component" value="Unassembled WGS sequence"/>
</dbReference>
<dbReference type="InterPro" id="IPR010982">
    <property type="entry name" value="Lambda_DNA-bd_dom_sf"/>
</dbReference>
<accession>A0ABW6KAQ4</accession>
<dbReference type="SMART" id="SM00530">
    <property type="entry name" value="HTH_XRE"/>
    <property type="match status" value="1"/>
</dbReference>
<gene>
    <name evidence="3" type="ORF">ACFYKX_09875</name>
    <name evidence="4" type="ORF">ACFYKX_11710</name>
</gene>
<keyword evidence="5" id="KW-1185">Reference proteome</keyword>
<feature type="domain" description="HTH cro/C1-type" evidence="2">
    <location>
        <begin position="12"/>
        <end position="66"/>
    </location>
</feature>
<protein>
    <submittedName>
        <fullName evidence="4">Helix-turn-helix domain-containing protein</fullName>
    </submittedName>
</protein>
<evidence type="ECO:0000313" key="4">
    <source>
        <dbReference type="EMBL" id="MFE8701262.1"/>
    </source>
</evidence>
<dbReference type="InterPro" id="IPR001387">
    <property type="entry name" value="Cro/C1-type_HTH"/>
</dbReference>
<dbReference type="InterPro" id="IPR011990">
    <property type="entry name" value="TPR-like_helical_dom_sf"/>
</dbReference>
<evidence type="ECO:0000256" key="1">
    <source>
        <dbReference type="ARBA" id="ARBA00023125"/>
    </source>
</evidence>
<dbReference type="Gene3D" id="1.25.40.10">
    <property type="entry name" value="Tetratricopeptide repeat domain"/>
    <property type="match status" value="2"/>
</dbReference>
<name>A0ABW6KAQ4_9BACI</name>
<reference evidence="4 5" key="1">
    <citation type="submission" date="2024-08" db="EMBL/GenBank/DDBJ databases">
        <title>Two novel Cytobacillus novel species.</title>
        <authorList>
            <person name="Liu G."/>
        </authorList>
    </citation>
    <scope>NUCLEOTIDE SEQUENCE [LARGE SCALE GENOMIC DNA]</scope>
    <source>
        <strain evidence="4 5">FJAT-54145</strain>
    </source>
</reference>
<dbReference type="EMBL" id="JBIACK010000004">
    <property type="protein sequence ID" value="MFE8700923.1"/>
    <property type="molecule type" value="Genomic_DNA"/>
</dbReference>
<dbReference type="Pfam" id="PF13181">
    <property type="entry name" value="TPR_8"/>
    <property type="match status" value="2"/>
</dbReference>
<dbReference type="Pfam" id="PF01381">
    <property type="entry name" value="HTH_3"/>
    <property type="match status" value="1"/>
</dbReference>
<dbReference type="PANTHER" id="PTHR46797:SF1">
    <property type="entry name" value="METHYLPHOSPHONATE SYNTHASE"/>
    <property type="match status" value="1"/>
</dbReference>
<dbReference type="PANTHER" id="PTHR46797">
    <property type="entry name" value="HTH-TYPE TRANSCRIPTIONAL REGULATOR"/>
    <property type="match status" value="1"/>
</dbReference>
<dbReference type="EMBL" id="JBIACK010000004">
    <property type="protein sequence ID" value="MFE8701262.1"/>
    <property type="molecule type" value="Genomic_DNA"/>
</dbReference>
<evidence type="ECO:0000313" key="5">
    <source>
        <dbReference type="Proteomes" id="UP001601059"/>
    </source>
</evidence>
<comment type="caution">
    <text evidence="4">The sequence shown here is derived from an EMBL/GenBank/DDBJ whole genome shotgun (WGS) entry which is preliminary data.</text>
</comment>